<dbReference type="InterPro" id="IPR011650">
    <property type="entry name" value="Peptidase_M20_dimer"/>
</dbReference>
<dbReference type="Gene3D" id="3.40.630.10">
    <property type="entry name" value="Zn peptidases"/>
    <property type="match status" value="2"/>
</dbReference>
<dbReference type="PIRSF" id="PIRSF005962">
    <property type="entry name" value="Pept_M20D_amidohydro"/>
    <property type="match status" value="1"/>
</dbReference>
<protein>
    <submittedName>
        <fullName evidence="3">Aminobenzoyl-glutamate utilization protein A</fullName>
    </submittedName>
</protein>
<dbReference type="AlphaFoldDB" id="A0A8T4GM34"/>
<accession>A0A8T4GM34</accession>
<organism evidence="3 4">
    <name type="scientific">Halorubrum alkaliphilum</name>
    <dbReference type="NCBI Taxonomy" id="261290"/>
    <lineage>
        <taxon>Archaea</taxon>
        <taxon>Methanobacteriati</taxon>
        <taxon>Methanobacteriota</taxon>
        <taxon>Stenosarchaea group</taxon>
        <taxon>Halobacteria</taxon>
        <taxon>Halobacteriales</taxon>
        <taxon>Haloferacaceae</taxon>
        <taxon>Halorubrum</taxon>
    </lineage>
</organism>
<name>A0A8T4GM34_9EURY</name>
<feature type="binding site" evidence="1">
    <location>
        <position position="202"/>
    </location>
    <ligand>
        <name>Mn(2+)</name>
        <dbReference type="ChEBI" id="CHEBI:29035"/>
        <label>2</label>
    </ligand>
</feature>
<feature type="binding site" evidence="1">
    <location>
        <position position="146"/>
    </location>
    <ligand>
        <name>Mn(2+)</name>
        <dbReference type="ChEBI" id="CHEBI:29035"/>
        <label>2</label>
    </ligand>
</feature>
<dbReference type="Proteomes" id="UP000823588">
    <property type="component" value="Unassembled WGS sequence"/>
</dbReference>
<gene>
    <name evidence="3" type="ORF">J2751_003083</name>
</gene>
<keyword evidence="1" id="KW-0479">Metal-binding</keyword>
<evidence type="ECO:0000313" key="3">
    <source>
        <dbReference type="EMBL" id="MBP1924035.1"/>
    </source>
</evidence>
<dbReference type="NCBIfam" id="TIGR01891">
    <property type="entry name" value="amidohydrolases"/>
    <property type="match status" value="1"/>
</dbReference>
<dbReference type="SUPFAM" id="SSF53187">
    <property type="entry name" value="Zn-dependent exopeptidases"/>
    <property type="match status" value="1"/>
</dbReference>
<comment type="cofactor">
    <cofactor evidence="1">
        <name>Mn(2+)</name>
        <dbReference type="ChEBI" id="CHEBI:29035"/>
    </cofactor>
    <text evidence="1">The Mn(2+) ion enhances activity.</text>
</comment>
<sequence>MSDSVALSDQYREFRRDLHRHPEPAWCEFYTTARIVEALRERDITDLHVGPDALDGDERMNVPDDEELDEWLERARDAGVDPATLDEIAGGYTGCVAVVERGEGPVVGLRVDIDALPIRESTDNDHVPAAEGFRSEREGYMHACGHDVHATIGLGVLDAVLDSDFSGTFKLFFQPSEEQVSGGKPMAESGHLDDVDYLYAVHIGLDHPSGEVVCGVEGFLAVRHFLAEFEGEPAHAGARPETGRNTVQAMAAAVQNLYAIPRHSDGPTRVNAGLVGGGTATNVIPEKSYVEGEVRGGTTELADHMSEHADRILHSAAEMHDVDVDVSTKGEAPSAESDAALADLIGEVAAEVDGVTDIVDRADLGGSEDATYLMKRVQERGGLACYVGVGTDHPGGHHTGTFDVVERDVAVGIDVLSGAITRLSTTPI</sequence>
<keyword evidence="1" id="KW-0464">Manganese</keyword>
<dbReference type="OrthoDB" id="247417at2157"/>
<dbReference type="InterPro" id="IPR002933">
    <property type="entry name" value="Peptidase_M20"/>
</dbReference>
<dbReference type="GO" id="GO:0071713">
    <property type="term" value="F:para-aminobenzoyl-glutamate hydrolase activity"/>
    <property type="evidence" value="ECO:0007669"/>
    <property type="project" value="TreeGrafter"/>
</dbReference>
<dbReference type="GO" id="GO:0046657">
    <property type="term" value="P:folic acid catabolic process"/>
    <property type="evidence" value="ECO:0007669"/>
    <property type="project" value="TreeGrafter"/>
</dbReference>
<proteinExistence type="predicted"/>
<feature type="binding site" evidence="1">
    <location>
        <position position="398"/>
    </location>
    <ligand>
        <name>Mn(2+)</name>
        <dbReference type="ChEBI" id="CHEBI:29035"/>
        <label>2</label>
    </ligand>
</feature>
<feature type="binding site" evidence="1">
    <location>
        <position position="178"/>
    </location>
    <ligand>
        <name>Mn(2+)</name>
        <dbReference type="ChEBI" id="CHEBI:29035"/>
        <label>2</label>
    </ligand>
</feature>
<dbReference type="GO" id="GO:0046872">
    <property type="term" value="F:metal ion binding"/>
    <property type="evidence" value="ECO:0007669"/>
    <property type="project" value="UniProtKB-KW"/>
</dbReference>
<dbReference type="EMBL" id="JAGGKQ010000041">
    <property type="protein sequence ID" value="MBP1924035.1"/>
    <property type="molecule type" value="Genomic_DNA"/>
</dbReference>
<dbReference type="Pfam" id="PF01546">
    <property type="entry name" value="Peptidase_M20"/>
    <property type="match status" value="1"/>
</dbReference>
<dbReference type="SUPFAM" id="SSF55031">
    <property type="entry name" value="Bacterial exopeptidase dimerisation domain"/>
    <property type="match status" value="1"/>
</dbReference>
<dbReference type="GO" id="GO:0005737">
    <property type="term" value="C:cytoplasm"/>
    <property type="evidence" value="ECO:0007669"/>
    <property type="project" value="TreeGrafter"/>
</dbReference>
<dbReference type="PANTHER" id="PTHR30575:SF3">
    <property type="entry name" value="PEPTIDASE M20 DIMERISATION DOMAIN-CONTAINING PROTEIN"/>
    <property type="match status" value="1"/>
</dbReference>
<reference evidence="3" key="1">
    <citation type="submission" date="2021-03" db="EMBL/GenBank/DDBJ databases">
        <title>Genomic Encyclopedia of Type Strains, Phase IV (KMG-IV): sequencing the most valuable type-strain genomes for metagenomic binning, comparative biology and taxonomic classification.</title>
        <authorList>
            <person name="Goeker M."/>
        </authorList>
    </citation>
    <scope>NUCLEOTIDE SEQUENCE</scope>
    <source>
        <strain evidence="3">DSM 23564</strain>
    </source>
</reference>
<dbReference type="InterPro" id="IPR052030">
    <property type="entry name" value="Peptidase_M20/M20A_hydrolases"/>
</dbReference>
<feature type="binding site" evidence="1">
    <location>
        <position position="144"/>
    </location>
    <ligand>
        <name>Mn(2+)</name>
        <dbReference type="ChEBI" id="CHEBI:29035"/>
        <label>2</label>
    </ligand>
</feature>
<dbReference type="Pfam" id="PF07687">
    <property type="entry name" value="M20_dimer"/>
    <property type="match status" value="1"/>
</dbReference>
<dbReference type="InterPro" id="IPR036264">
    <property type="entry name" value="Bact_exopeptidase_dim_dom"/>
</dbReference>
<dbReference type="InterPro" id="IPR017439">
    <property type="entry name" value="Amidohydrolase"/>
</dbReference>
<evidence type="ECO:0000259" key="2">
    <source>
        <dbReference type="Pfam" id="PF07687"/>
    </source>
</evidence>
<dbReference type="RefSeq" id="WP_209487210.1">
    <property type="nucleotide sequence ID" value="NZ_JAGGKQ010000041.1"/>
</dbReference>
<evidence type="ECO:0000313" key="4">
    <source>
        <dbReference type="Proteomes" id="UP000823588"/>
    </source>
</evidence>
<comment type="caution">
    <text evidence="3">The sequence shown here is derived from an EMBL/GenBank/DDBJ whole genome shotgun (WGS) entry which is preliminary data.</text>
</comment>
<dbReference type="PANTHER" id="PTHR30575">
    <property type="entry name" value="PEPTIDASE M20"/>
    <property type="match status" value="1"/>
</dbReference>
<feature type="domain" description="Peptidase M20 dimerisation" evidence="2">
    <location>
        <begin position="228"/>
        <end position="303"/>
    </location>
</feature>
<keyword evidence="4" id="KW-1185">Reference proteome</keyword>
<evidence type="ECO:0000256" key="1">
    <source>
        <dbReference type="PIRSR" id="PIRSR005962-1"/>
    </source>
</evidence>
<dbReference type="GO" id="GO:0016805">
    <property type="term" value="F:dipeptidase activity"/>
    <property type="evidence" value="ECO:0007669"/>
    <property type="project" value="TreeGrafter"/>
</dbReference>